<keyword evidence="2" id="KW-0238">DNA-binding</keyword>
<dbReference type="SMART" id="SM00342">
    <property type="entry name" value="HTH_ARAC"/>
    <property type="match status" value="1"/>
</dbReference>
<keyword evidence="1" id="KW-0805">Transcription regulation</keyword>
<evidence type="ECO:0000259" key="4">
    <source>
        <dbReference type="PROSITE" id="PS01124"/>
    </source>
</evidence>
<gene>
    <name evidence="5" type="ORF">GCM10009613_23720</name>
</gene>
<dbReference type="PANTHER" id="PTHR46796:SF6">
    <property type="entry name" value="ARAC SUBFAMILY"/>
    <property type="match status" value="1"/>
</dbReference>
<dbReference type="InterPro" id="IPR050204">
    <property type="entry name" value="AraC_XylS_family_regulators"/>
</dbReference>
<sequence length="322" mass="34832">MSEVTPWAPAEFSTAGLPEHRRLALWEDHNADALIGLRCRTITGRALDASEINGRLGRLHLARVRGSAHVVERDQELIRRRPTDSVGLFFSLAGEAFFYHDDGVRTVRPGQLLMCDADRPFLRGFSRGLEELVVRIPRGLFRETSGIDAPREPVLRDFAPGADPVAEVLARRIGAAVRTDDPRPVDEATVLDLVAALGPTGRGAAAATHRAVAQSYVERHLADPGLSAPQVAAAAGISVRHLSRVFAAAGTSFPRFVLDHRLEAAHRLLRGPAGTALTVAEIAGRCGFRGTAHFAREFTARFGERPSQVRRRAAAARTVCSG</sequence>
<comment type="caution">
    <text evidence="5">The sequence shown here is derived from an EMBL/GenBank/DDBJ whole genome shotgun (WGS) entry which is preliminary data.</text>
</comment>
<reference evidence="5 6" key="1">
    <citation type="journal article" date="2019" name="Int. J. Syst. Evol. Microbiol.">
        <title>The Global Catalogue of Microorganisms (GCM) 10K type strain sequencing project: providing services to taxonomists for standard genome sequencing and annotation.</title>
        <authorList>
            <consortium name="The Broad Institute Genomics Platform"/>
            <consortium name="The Broad Institute Genome Sequencing Center for Infectious Disease"/>
            <person name="Wu L."/>
            <person name="Ma J."/>
        </authorList>
    </citation>
    <scope>NUCLEOTIDE SEQUENCE [LARGE SCALE GENOMIC DNA]</scope>
    <source>
        <strain evidence="5 6">JCM 11896</strain>
    </source>
</reference>
<evidence type="ECO:0000256" key="1">
    <source>
        <dbReference type="ARBA" id="ARBA00023015"/>
    </source>
</evidence>
<dbReference type="InterPro" id="IPR035418">
    <property type="entry name" value="AraC-bd_2"/>
</dbReference>
<keyword evidence="3" id="KW-0804">Transcription</keyword>
<dbReference type="SUPFAM" id="SSF46689">
    <property type="entry name" value="Homeodomain-like"/>
    <property type="match status" value="1"/>
</dbReference>
<proteinExistence type="predicted"/>
<protein>
    <submittedName>
        <fullName evidence="5">Helix-turn-helix domain-containing protein</fullName>
    </submittedName>
</protein>
<evidence type="ECO:0000313" key="5">
    <source>
        <dbReference type="EMBL" id="GAA1387665.1"/>
    </source>
</evidence>
<name>A0ABN1XQJ9_9PSEU</name>
<accession>A0ABN1XQJ9</accession>
<evidence type="ECO:0000256" key="3">
    <source>
        <dbReference type="ARBA" id="ARBA00023163"/>
    </source>
</evidence>
<dbReference type="EMBL" id="BAAAJK010000007">
    <property type="protein sequence ID" value="GAA1387665.1"/>
    <property type="molecule type" value="Genomic_DNA"/>
</dbReference>
<organism evidence="5 6">
    <name type="scientific">Pseudonocardia kongjuensis</name>
    <dbReference type="NCBI Taxonomy" id="102227"/>
    <lineage>
        <taxon>Bacteria</taxon>
        <taxon>Bacillati</taxon>
        <taxon>Actinomycetota</taxon>
        <taxon>Actinomycetes</taxon>
        <taxon>Pseudonocardiales</taxon>
        <taxon>Pseudonocardiaceae</taxon>
        <taxon>Pseudonocardia</taxon>
    </lineage>
</organism>
<dbReference type="InterPro" id="IPR009057">
    <property type="entry name" value="Homeodomain-like_sf"/>
</dbReference>
<dbReference type="Gene3D" id="1.10.10.60">
    <property type="entry name" value="Homeodomain-like"/>
    <property type="match status" value="1"/>
</dbReference>
<dbReference type="Proteomes" id="UP001501414">
    <property type="component" value="Unassembled WGS sequence"/>
</dbReference>
<dbReference type="InterPro" id="IPR018060">
    <property type="entry name" value="HTH_AraC"/>
</dbReference>
<dbReference type="PANTHER" id="PTHR46796">
    <property type="entry name" value="HTH-TYPE TRANSCRIPTIONAL ACTIVATOR RHAS-RELATED"/>
    <property type="match status" value="1"/>
</dbReference>
<dbReference type="Pfam" id="PF14525">
    <property type="entry name" value="AraC_binding_2"/>
    <property type="match status" value="1"/>
</dbReference>
<keyword evidence="6" id="KW-1185">Reference proteome</keyword>
<feature type="domain" description="HTH araC/xylS-type" evidence="4">
    <location>
        <begin position="211"/>
        <end position="312"/>
    </location>
</feature>
<dbReference type="PROSITE" id="PS01124">
    <property type="entry name" value="HTH_ARAC_FAMILY_2"/>
    <property type="match status" value="1"/>
</dbReference>
<evidence type="ECO:0000313" key="6">
    <source>
        <dbReference type="Proteomes" id="UP001501414"/>
    </source>
</evidence>
<dbReference type="RefSeq" id="WP_344021466.1">
    <property type="nucleotide sequence ID" value="NZ_BAAAJK010000007.1"/>
</dbReference>
<evidence type="ECO:0000256" key="2">
    <source>
        <dbReference type="ARBA" id="ARBA00023125"/>
    </source>
</evidence>
<dbReference type="Pfam" id="PF12833">
    <property type="entry name" value="HTH_18"/>
    <property type="match status" value="1"/>
</dbReference>